<dbReference type="Pfam" id="PF02517">
    <property type="entry name" value="Rce1-like"/>
    <property type="match status" value="1"/>
</dbReference>
<dbReference type="EMBL" id="JWIY01000001">
    <property type="protein sequence ID" value="KIC78935.1"/>
    <property type="molecule type" value="Genomic_DNA"/>
</dbReference>
<protein>
    <submittedName>
        <fullName evidence="3">CAAX protease</fullName>
    </submittedName>
</protein>
<accession>A0A0C1K794</accession>
<organism evidence="3 4">
    <name type="scientific">Streptococcus constellatus</name>
    <dbReference type="NCBI Taxonomy" id="76860"/>
    <lineage>
        <taxon>Bacteria</taxon>
        <taxon>Bacillati</taxon>
        <taxon>Bacillota</taxon>
        <taxon>Bacilli</taxon>
        <taxon>Lactobacillales</taxon>
        <taxon>Streptococcaceae</taxon>
        <taxon>Streptococcus</taxon>
        <taxon>Streptococcus anginosus group</taxon>
    </lineage>
</organism>
<comment type="caution">
    <text evidence="3">The sequence shown here is derived from an EMBL/GenBank/DDBJ whole genome shotgun (WGS) entry which is preliminary data.</text>
</comment>
<evidence type="ECO:0000259" key="2">
    <source>
        <dbReference type="Pfam" id="PF02517"/>
    </source>
</evidence>
<keyword evidence="3" id="KW-0378">Hydrolase</keyword>
<dbReference type="STRING" id="862969.SCI_1396"/>
<dbReference type="AlphaFoldDB" id="A0A0C1K794"/>
<dbReference type="GO" id="GO:0006508">
    <property type="term" value="P:proteolysis"/>
    <property type="evidence" value="ECO:0007669"/>
    <property type="project" value="UniProtKB-KW"/>
</dbReference>
<dbReference type="PANTHER" id="PTHR36435">
    <property type="entry name" value="SLR1288 PROTEIN"/>
    <property type="match status" value="1"/>
</dbReference>
<evidence type="ECO:0000256" key="1">
    <source>
        <dbReference type="ARBA" id="ARBA00009067"/>
    </source>
</evidence>
<comment type="similarity">
    <text evidence="1">Belongs to the UPF0177 family.</text>
</comment>
<dbReference type="GeneID" id="93847410"/>
<dbReference type="RefSeq" id="WP_006269629.1">
    <property type="nucleotide sequence ID" value="NZ_CP068213.1"/>
</dbReference>
<sequence>MKKIAHIGLGILKLLGLIVLVMVINGIPMLFLAKGQNLPIYTEILLVLAYLVLVFFAIRTLWRRYQTHISKDVKVLSFSWGDFGKALLFFLVARVVAVVGTYLNILLTGQSTTSNDNALQNLGKIMSVDHIFFALLYVMTVAVIAPIIEELVFRGFATIFFFEKDQKIVAALITSIIFALPHISKWTEFPLYFAMGLVLYVAFARRGNLKDSIAVHILNNTPAAIIMLIAMFQ</sequence>
<dbReference type="OrthoDB" id="8607342at2"/>
<dbReference type="GO" id="GO:0004175">
    <property type="term" value="F:endopeptidase activity"/>
    <property type="evidence" value="ECO:0007669"/>
    <property type="project" value="UniProtKB-ARBA"/>
</dbReference>
<evidence type="ECO:0000313" key="4">
    <source>
        <dbReference type="Proteomes" id="UP000031339"/>
    </source>
</evidence>
<feature type="domain" description="CAAX prenyl protease 2/Lysostaphin resistance protein A-like" evidence="2">
    <location>
        <begin position="134"/>
        <end position="221"/>
    </location>
</feature>
<reference evidence="3 4" key="1">
    <citation type="submission" date="2014-12" db="EMBL/GenBank/DDBJ databases">
        <title>Partial genome sequence of Streptococcus constellatus KCOM 1650 (= ChDC B144).</title>
        <authorList>
            <person name="Kook J.-K."/>
            <person name="Park S.-N."/>
            <person name="Lim Y.K."/>
            <person name="Jo E."/>
        </authorList>
    </citation>
    <scope>NUCLEOTIDE SEQUENCE [LARGE SCALE GENOMIC DNA]</scope>
    <source>
        <strain evidence="3 4">KCOM 1650</strain>
    </source>
</reference>
<evidence type="ECO:0000313" key="3">
    <source>
        <dbReference type="EMBL" id="KIC78935.1"/>
    </source>
</evidence>
<dbReference type="GO" id="GO:0080120">
    <property type="term" value="P:CAAX-box protein maturation"/>
    <property type="evidence" value="ECO:0007669"/>
    <property type="project" value="UniProtKB-ARBA"/>
</dbReference>
<dbReference type="eggNOG" id="COG1266">
    <property type="taxonomic scope" value="Bacteria"/>
</dbReference>
<dbReference type="InterPro" id="IPR003675">
    <property type="entry name" value="Rce1/LyrA-like_dom"/>
</dbReference>
<dbReference type="PANTHER" id="PTHR36435:SF1">
    <property type="entry name" value="CAAX AMINO TERMINAL PROTEASE FAMILY PROTEIN"/>
    <property type="match status" value="1"/>
</dbReference>
<dbReference type="InterPro" id="IPR052710">
    <property type="entry name" value="CAAX_protease"/>
</dbReference>
<gene>
    <name evidence="3" type="ORF">RN79_05060</name>
</gene>
<keyword evidence="3" id="KW-0645">Protease</keyword>
<dbReference type="Proteomes" id="UP000031339">
    <property type="component" value="Unassembled WGS sequence"/>
</dbReference>
<proteinExistence type="inferred from homology"/>
<name>A0A0C1K794_STRCV</name>